<proteinExistence type="predicted"/>
<keyword evidence="4 6" id="KW-1133">Transmembrane helix</keyword>
<evidence type="ECO:0000256" key="1">
    <source>
        <dbReference type="ARBA" id="ARBA00004651"/>
    </source>
</evidence>
<dbReference type="InterPro" id="IPR011577">
    <property type="entry name" value="Cyt_b561_bac/Ni-Hgenase"/>
</dbReference>
<evidence type="ECO:0000313" key="8">
    <source>
        <dbReference type="EMBL" id="SJZ67487.1"/>
    </source>
</evidence>
<dbReference type="Pfam" id="PF01292">
    <property type="entry name" value="Ni_hydr_CYTB"/>
    <property type="match status" value="1"/>
</dbReference>
<evidence type="ECO:0000259" key="7">
    <source>
        <dbReference type="Pfam" id="PF01292"/>
    </source>
</evidence>
<organism evidence="8 9">
    <name type="scientific">Carboxydocella sporoproducens DSM 16521</name>
    <dbReference type="NCBI Taxonomy" id="1121270"/>
    <lineage>
        <taxon>Bacteria</taxon>
        <taxon>Bacillati</taxon>
        <taxon>Bacillota</taxon>
        <taxon>Clostridia</taxon>
        <taxon>Eubacteriales</taxon>
        <taxon>Clostridiales Family XVI. Incertae Sedis</taxon>
        <taxon>Carboxydocella</taxon>
    </lineage>
</organism>
<dbReference type="GO" id="GO:0005886">
    <property type="term" value="C:plasma membrane"/>
    <property type="evidence" value="ECO:0007669"/>
    <property type="project" value="UniProtKB-SubCell"/>
</dbReference>
<dbReference type="GO" id="GO:0022904">
    <property type="term" value="P:respiratory electron transport chain"/>
    <property type="evidence" value="ECO:0007669"/>
    <property type="project" value="InterPro"/>
</dbReference>
<evidence type="ECO:0000256" key="5">
    <source>
        <dbReference type="ARBA" id="ARBA00023136"/>
    </source>
</evidence>
<feature type="transmembrane region" description="Helical" evidence="6">
    <location>
        <begin position="60"/>
        <end position="81"/>
    </location>
</feature>
<feature type="transmembrane region" description="Helical" evidence="6">
    <location>
        <begin position="128"/>
        <end position="149"/>
    </location>
</feature>
<dbReference type="Gene3D" id="1.20.950.20">
    <property type="entry name" value="Transmembrane di-heme cytochromes, Chain C"/>
    <property type="match status" value="1"/>
</dbReference>
<reference evidence="9" key="1">
    <citation type="submission" date="2017-02" db="EMBL/GenBank/DDBJ databases">
        <authorList>
            <person name="Varghese N."/>
            <person name="Submissions S."/>
        </authorList>
    </citation>
    <scope>NUCLEOTIDE SEQUENCE [LARGE SCALE GENOMIC DNA]</scope>
    <source>
        <strain evidence="9">DSM 16521</strain>
    </source>
</reference>
<dbReference type="GO" id="GO:0009055">
    <property type="term" value="F:electron transfer activity"/>
    <property type="evidence" value="ECO:0007669"/>
    <property type="project" value="InterPro"/>
</dbReference>
<evidence type="ECO:0000313" key="9">
    <source>
        <dbReference type="Proteomes" id="UP000189933"/>
    </source>
</evidence>
<dbReference type="SUPFAM" id="SSF81342">
    <property type="entry name" value="Transmembrane di-heme cytochromes"/>
    <property type="match status" value="1"/>
</dbReference>
<protein>
    <submittedName>
        <fullName evidence="8">Cytochrome b subunit of formate dehydrogenase</fullName>
    </submittedName>
</protein>
<sequence>MAATKSAYQRWDIHQRLQHIGVFSSFTLCAITGLSIKFNHAPWARSIVDFFGGFETMFKWHLFGGLILTLACIYHLVWMAVKTWKGELGWAVMPTLKDFTDLADHLKYQLGLSEQPARFDRYSYKEKFDYWAVFWGMFIIGGSGFVMWFPEWGASFLPRWLIDCWRVGHSDEAVLAVLVIFTWHFYNVHFNPDFFPGNTLWFSGLMDEQVMEHEHPLELERIRQEVNRHGSI</sequence>
<keyword evidence="5 6" id="KW-0472">Membrane</keyword>
<gene>
    <name evidence="8" type="ORF">SAMN02745885_00636</name>
</gene>
<feature type="domain" description="Cytochrome b561 bacterial/Ni-hydrogenase" evidence="7">
    <location>
        <begin position="10"/>
        <end position="188"/>
    </location>
</feature>
<dbReference type="InterPro" id="IPR016174">
    <property type="entry name" value="Di-haem_cyt_TM"/>
</dbReference>
<comment type="subcellular location">
    <subcellularLocation>
        <location evidence="1">Cell membrane</location>
        <topology evidence="1">Multi-pass membrane protein</topology>
    </subcellularLocation>
</comment>
<keyword evidence="3 6" id="KW-0812">Transmembrane</keyword>
<keyword evidence="2" id="KW-1003">Cell membrane</keyword>
<keyword evidence="9" id="KW-1185">Reference proteome</keyword>
<dbReference type="OrthoDB" id="9814800at2"/>
<evidence type="ECO:0000256" key="6">
    <source>
        <dbReference type="SAM" id="Phobius"/>
    </source>
</evidence>
<accession>A0A1T4MKV4</accession>
<evidence type="ECO:0000256" key="3">
    <source>
        <dbReference type="ARBA" id="ARBA00022692"/>
    </source>
</evidence>
<feature type="transmembrane region" description="Helical" evidence="6">
    <location>
        <begin position="20"/>
        <end position="40"/>
    </location>
</feature>
<name>A0A1T4MKV4_9FIRM</name>
<evidence type="ECO:0000256" key="2">
    <source>
        <dbReference type="ARBA" id="ARBA00022475"/>
    </source>
</evidence>
<evidence type="ECO:0000256" key="4">
    <source>
        <dbReference type="ARBA" id="ARBA00022989"/>
    </source>
</evidence>
<dbReference type="Proteomes" id="UP000189933">
    <property type="component" value="Unassembled WGS sequence"/>
</dbReference>
<dbReference type="EMBL" id="FUXM01000004">
    <property type="protein sequence ID" value="SJZ67487.1"/>
    <property type="molecule type" value="Genomic_DNA"/>
</dbReference>
<dbReference type="RefSeq" id="WP_078664742.1">
    <property type="nucleotide sequence ID" value="NZ_FUXM01000004.1"/>
</dbReference>
<dbReference type="AlphaFoldDB" id="A0A1T4MKV4"/>